<dbReference type="NCBIfam" id="TIGR00380">
    <property type="entry name" value="cobal_cbiB"/>
    <property type="match status" value="1"/>
</dbReference>
<keyword evidence="7 9" id="KW-1133">Transmembrane helix</keyword>
<feature type="transmembrane region" description="Helical" evidence="9">
    <location>
        <begin position="280"/>
        <end position="301"/>
    </location>
</feature>
<dbReference type="InterPro" id="IPR004485">
    <property type="entry name" value="Cobalamin_biosynth_CobD/CbiB"/>
</dbReference>
<evidence type="ECO:0000256" key="7">
    <source>
        <dbReference type="ARBA" id="ARBA00022989"/>
    </source>
</evidence>
<evidence type="ECO:0000256" key="4">
    <source>
        <dbReference type="ARBA" id="ARBA00022475"/>
    </source>
</evidence>
<keyword evidence="5 9" id="KW-0169">Cobalamin biosynthesis</keyword>
<protein>
    <recommendedName>
        <fullName evidence="9">Cobalamin biosynthesis protein CobD</fullName>
    </recommendedName>
</protein>
<evidence type="ECO:0000256" key="8">
    <source>
        <dbReference type="ARBA" id="ARBA00023136"/>
    </source>
</evidence>
<comment type="subcellular location">
    <subcellularLocation>
        <location evidence="1 9">Cell membrane</location>
        <topology evidence="1 9">Multi-pass membrane protein</topology>
    </subcellularLocation>
</comment>
<keyword evidence="4 9" id="KW-1003">Cell membrane</keyword>
<keyword evidence="11" id="KW-1185">Reference proteome</keyword>
<sequence length="302" mass="32625">MSTAGILVGALLLDAIFGEPRWLWQRVPHPAVVMGKVIGRADQDYNEGINRKAKGVIVVIGLVLAAWLLGSLISLFGWVPQMLLAAILLAQRSLVQHVQAVGDALRLSLGDGRVMVSRIVSRDTKDMDTSAVARSAIESGAENLSDGVIAPAFWFLIGGLPGLLIYKIVNTADSMIGYKTERYKDFGWAAARLDDVLNWVPARLTALLIAVTHAGLTQWRAIRADAGLHRSPNAGWPEAAMSRALDISVAGPRSYDGVMQEFPYVNPKGRKTLTADDVDACCRALWLTWAAGLAIVVMLAIF</sequence>
<gene>
    <name evidence="9" type="primary">cobD</name>
    <name evidence="10" type="ORF">SAMN06265373_103156</name>
</gene>
<keyword evidence="6 9" id="KW-0812">Transmembrane</keyword>
<organism evidence="10 11">
    <name type="scientific">Shimia sagamensis</name>
    <dbReference type="NCBI Taxonomy" id="1566352"/>
    <lineage>
        <taxon>Bacteria</taxon>
        <taxon>Pseudomonadati</taxon>
        <taxon>Pseudomonadota</taxon>
        <taxon>Alphaproteobacteria</taxon>
        <taxon>Rhodobacterales</taxon>
        <taxon>Roseobacteraceae</taxon>
    </lineage>
</organism>
<comment type="caution">
    <text evidence="10">The sequence shown here is derived from an EMBL/GenBank/DDBJ whole genome shotgun (WGS) entry which is preliminary data.</text>
</comment>
<dbReference type="RefSeq" id="WP_283425615.1">
    <property type="nucleotide sequence ID" value="NZ_FXTY01000003.1"/>
</dbReference>
<comment type="function">
    <text evidence="9">Converts cobyric acid to cobinamide by the addition of aminopropanol on the F carboxylic group.</text>
</comment>
<dbReference type="PANTHER" id="PTHR34308:SF1">
    <property type="entry name" value="COBALAMIN BIOSYNTHESIS PROTEIN CBIB"/>
    <property type="match status" value="1"/>
</dbReference>
<evidence type="ECO:0000256" key="3">
    <source>
        <dbReference type="ARBA" id="ARBA00006263"/>
    </source>
</evidence>
<evidence type="ECO:0000313" key="10">
    <source>
        <dbReference type="EMBL" id="SMP17531.1"/>
    </source>
</evidence>
<dbReference type="PANTHER" id="PTHR34308">
    <property type="entry name" value="COBALAMIN BIOSYNTHESIS PROTEIN CBIB"/>
    <property type="match status" value="1"/>
</dbReference>
<comment type="similarity">
    <text evidence="3 9">Belongs to the CobD/CbiB family.</text>
</comment>
<name>A0ABY1NUU8_9RHOB</name>
<accession>A0ABY1NUU8</accession>
<reference evidence="10 11" key="1">
    <citation type="submission" date="2017-05" db="EMBL/GenBank/DDBJ databases">
        <authorList>
            <person name="Varghese N."/>
            <person name="Submissions S."/>
        </authorList>
    </citation>
    <scope>NUCLEOTIDE SEQUENCE [LARGE SCALE GENOMIC DNA]</scope>
    <source>
        <strain evidence="10 11">DSM 29734</strain>
    </source>
</reference>
<evidence type="ECO:0000256" key="1">
    <source>
        <dbReference type="ARBA" id="ARBA00004651"/>
    </source>
</evidence>
<evidence type="ECO:0000256" key="5">
    <source>
        <dbReference type="ARBA" id="ARBA00022573"/>
    </source>
</evidence>
<evidence type="ECO:0000256" key="2">
    <source>
        <dbReference type="ARBA" id="ARBA00004953"/>
    </source>
</evidence>
<comment type="caution">
    <text evidence="9">Lacks conserved residue(s) required for the propagation of feature annotation.</text>
</comment>
<evidence type="ECO:0000256" key="9">
    <source>
        <dbReference type="HAMAP-Rule" id="MF_00024"/>
    </source>
</evidence>
<evidence type="ECO:0000256" key="6">
    <source>
        <dbReference type="ARBA" id="ARBA00022692"/>
    </source>
</evidence>
<dbReference type="EMBL" id="FXTY01000003">
    <property type="protein sequence ID" value="SMP17531.1"/>
    <property type="molecule type" value="Genomic_DNA"/>
</dbReference>
<keyword evidence="8 9" id="KW-0472">Membrane</keyword>
<evidence type="ECO:0000313" key="11">
    <source>
        <dbReference type="Proteomes" id="UP001157961"/>
    </source>
</evidence>
<comment type="pathway">
    <text evidence="2 9">Cofactor biosynthesis; adenosylcobalamin biosynthesis.</text>
</comment>
<proteinExistence type="inferred from homology"/>
<dbReference type="Pfam" id="PF03186">
    <property type="entry name" value="CobD_Cbib"/>
    <property type="match status" value="1"/>
</dbReference>
<feature type="transmembrane region" description="Helical" evidence="9">
    <location>
        <begin position="56"/>
        <end position="79"/>
    </location>
</feature>
<dbReference type="HAMAP" id="MF_00024">
    <property type="entry name" value="CobD_CbiB"/>
    <property type="match status" value="1"/>
</dbReference>
<dbReference type="Proteomes" id="UP001157961">
    <property type="component" value="Unassembled WGS sequence"/>
</dbReference>